<dbReference type="PANTHER" id="PTHR30413:SF10">
    <property type="entry name" value="CAPSULE POLYSACCHARIDE EXPORT INNER-MEMBRANE PROTEIN CTRC"/>
    <property type="match status" value="1"/>
</dbReference>
<sequence length="241" mass="26968">MREIVTRYGREGIGFLWVIGEPLAFCLGVIILWSALKPAYEHGIRLGPFVMTGYMSLLLMRHLVTHGLSALQANVGLMYHRLISPLHIFVSRFVLEIAGTTTAFAVVYVILAALGQVGLPKEPLLLYGGWLTLAWLSTGLAMTIAALAIRFETVERLAQLFMYLLIPLSGAFFMISFVPSTFRTVLLWLPIPHAVEMIRAGVFGEFVETHYDPIYPIIWGGIFNAAGLLMLRLFRERVDVE</sequence>
<dbReference type="InterPro" id="IPR000412">
    <property type="entry name" value="ABC_2_transport"/>
</dbReference>
<dbReference type="GO" id="GO:0043190">
    <property type="term" value="C:ATP-binding cassette (ABC) transporter complex"/>
    <property type="evidence" value="ECO:0007669"/>
    <property type="project" value="InterPro"/>
</dbReference>
<evidence type="ECO:0000256" key="7">
    <source>
        <dbReference type="ARBA" id="ARBA00022989"/>
    </source>
</evidence>
<dbReference type="InterPro" id="IPR013525">
    <property type="entry name" value="ABC2_TM"/>
</dbReference>
<evidence type="ECO:0000313" key="12">
    <source>
        <dbReference type="EMBL" id="QIH73010.1"/>
    </source>
</evidence>
<evidence type="ECO:0000256" key="3">
    <source>
        <dbReference type="ARBA" id="ARBA00022448"/>
    </source>
</evidence>
<dbReference type="AlphaFoldDB" id="A0A6G7EHR4"/>
<evidence type="ECO:0000313" key="13">
    <source>
        <dbReference type="EMBL" id="VDC49502.1"/>
    </source>
</evidence>
<dbReference type="PANTHER" id="PTHR30413">
    <property type="entry name" value="INNER MEMBRANE TRANSPORT PERMEASE"/>
    <property type="match status" value="1"/>
</dbReference>
<feature type="transmembrane region" description="Helical" evidence="10">
    <location>
        <begin position="127"/>
        <end position="149"/>
    </location>
</feature>
<dbReference type="GO" id="GO:0140359">
    <property type="term" value="F:ABC-type transporter activity"/>
    <property type="evidence" value="ECO:0007669"/>
    <property type="project" value="InterPro"/>
</dbReference>
<evidence type="ECO:0000313" key="14">
    <source>
        <dbReference type="Proteomes" id="UP000289220"/>
    </source>
</evidence>
<reference evidence="13 14" key="1">
    <citation type="submission" date="2018-11" db="EMBL/GenBank/DDBJ databases">
        <authorList>
            <person name="Peiro R."/>
            <person name="Begona"/>
            <person name="Cbmso G."/>
            <person name="Lopez M."/>
            <person name="Gonzalez S."/>
            <person name="Sacristan E."/>
            <person name="Castillo E."/>
        </authorList>
    </citation>
    <scope>NUCLEOTIDE SEQUENCE [LARGE SCALE GENOMIC DNA]</scope>
    <source>
        <strain evidence="13">Brev_genome</strain>
    </source>
</reference>
<evidence type="ECO:0000256" key="2">
    <source>
        <dbReference type="ARBA" id="ARBA00007783"/>
    </source>
</evidence>
<keyword evidence="9 10" id="KW-0472">Membrane</keyword>
<evidence type="ECO:0000256" key="5">
    <source>
        <dbReference type="ARBA" id="ARBA00022597"/>
    </source>
</evidence>
<proteinExistence type="inferred from homology"/>
<keyword evidence="4" id="KW-1003">Cell membrane</keyword>
<feature type="transmembrane region" description="Helical" evidence="10">
    <location>
        <begin position="53"/>
        <end position="73"/>
    </location>
</feature>
<dbReference type="GO" id="GO:0015774">
    <property type="term" value="P:polysaccharide transport"/>
    <property type="evidence" value="ECO:0007669"/>
    <property type="project" value="UniProtKB-KW"/>
</dbReference>
<gene>
    <name evidence="13" type="primary">kpsM</name>
    <name evidence="13" type="ORF">BREV_BREV_01286</name>
    <name evidence="12" type="ORF">GYM46_08615</name>
</gene>
<evidence type="ECO:0000256" key="9">
    <source>
        <dbReference type="ARBA" id="ARBA00023136"/>
    </source>
</evidence>
<dbReference type="EMBL" id="UXHF01000019">
    <property type="protein sequence ID" value="VDC49502.1"/>
    <property type="molecule type" value="Genomic_DNA"/>
</dbReference>
<feature type="transmembrane region" description="Helical" evidence="10">
    <location>
        <begin position="214"/>
        <end position="234"/>
    </location>
</feature>
<keyword evidence="7 10" id="KW-1133">Transmembrane helix</keyword>
<dbReference type="EMBL" id="CP048751">
    <property type="protein sequence ID" value="QIH73010.1"/>
    <property type="molecule type" value="Genomic_DNA"/>
</dbReference>
<name>A0A6G7EHR4_9CAUL</name>
<evidence type="ECO:0000256" key="6">
    <source>
        <dbReference type="ARBA" id="ARBA00022692"/>
    </source>
</evidence>
<dbReference type="KEGG" id="bmed:GYM46_08615"/>
<keyword evidence="6 10" id="KW-0812">Transmembrane</keyword>
<dbReference type="GO" id="GO:0015920">
    <property type="term" value="P:lipopolysaccharide transport"/>
    <property type="evidence" value="ECO:0007669"/>
    <property type="project" value="TreeGrafter"/>
</dbReference>
<dbReference type="Proteomes" id="UP000501325">
    <property type="component" value="Chromosome"/>
</dbReference>
<comment type="subcellular location">
    <subcellularLocation>
        <location evidence="1">Cell membrane</location>
        <topology evidence="1">Multi-pass membrane protein</topology>
    </subcellularLocation>
</comment>
<keyword evidence="8" id="KW-0625">Polysaccharide transport</keyword>
<feature type="domain" description="ABC-2 type transporter transmembrane" evidence="11">
    <location>
        <begin position="2"/>
        <end position="203"/>
    </location>
</feature>
<keyword evidence="5" id="KW-0762">Sugar transport</keyword>
<evidence type="ECO:0000256" key="8">
    <source>
        <dbReference type="ARBA" id="ARBA00023047"/>
    </source>
</evidence>
<feature type="transmembrane region" description="Helical" evidence="10">
    <location>
        <begin position="93"/>
        <end position="115"/>
    </location>
</feature>
<dbReference type="Pfam" id="PF01061">
    <property type="entry name" value="ABC2_membrane"/>
    <property type="match status" value="1"/>
</dbReference>
<feature type="transmembrane region" description="Helical" evidence="10">
    <location>
        <begin position="161"/>
        <end position="182"/>
    </location>
</feature>
<evidence type="ECO:0000256" key="4">
    <source>
        <dbReference type="ARBA" id="ARBA00022475"/>
    </source>
</evidence>
<evidence type="ECO:0000256" key="10">
    <source>
        <dbReference type="SAM" id="Phobius"/>
    </source>
</evidence>
<dbReference type="PRINTS" id="PR00164">
    <property type="entry name" value="ABC2TRNSPORT"/>
</dbReference>
<comment type="similarity">
    <text evidence="2">Belongs to the ABC-2 integral membrane protein family.</text>
</comment>
<keyword evidence="3" id="KW-0813">Transport</keyword>
<accession>A0A6G7EHR4</accession>
<reference evidence="12 15" key="2">
    <citation type="submission" date="2020-01" db="EMBL/GenBank/DDBJ databases">
        <authorList>
            <person name="Wang S."/>
        </authorList>
    </citation>
    <scope>NUCLEOTIDE SEQUENCE [LARGE SCALE GENOMIC DNA]</scope>
    <source>
        <strain evidence="12 15">D151-2-6</strain>
    </source>
</reference>
<evidence type="ECO:0000256" key="1">
    <source>
        <dbReference type="ARBA" id="ARBA00004651"/>
    </source>
</evidence>
<evidence type="ECO:0000259" key="11">
    <source>
        <dbReference type="Pfam" id="PF01061"/>
    </source>
</evidence>
<keyword evidence="14" id="KW-1185">Reference proteome</keyword>
<dbReference type="Proteomes" id="UP000289220">
    <property type="component" value="Unassembled WGS sequence"/>
</dbReference>
<protein>
    <submittedName>
        <fullName evidence="12">ABC transporter permease</fullName>
    </submittedName>
    <submittedName>
        <fullName evidence="13">Polysialic acid transport protein KpsM</fullName>
    </submittedName>
</protein>
<evidence type="ECO:0000313" key="15">
    <source>
        <dbReference type="Proteomes" id="UP000501325"/>
    </source>
</evidence>
<feature type="transmembrane region" description="Helical" evidence="10">
    <location>
        <begin position="12"/>
        <end position="33"/>
    </location>
</feature>
<organism evidence="13 14">
    <name type="scientific">Brevundimonas mediterranea</name>
    <dbReference type="NCBI Taxonomy" id="74329"/>
    <lineage>
        <taxon>Bacteria</taxon>
        <taxon>Pseudomonadati</taxon>
        <taxon>Pseudomonadota</taxon>
        <taxon>Alphaproteobacteria</taxon>
        <taxon>Caulobacterales</taxon>
        <taxon>Caulobacteraceae</taxon>
        <taxon>Brevundimonas</taxon>
    </lineage>
</organism>